<gene>
    <name evidence="6" type="ORF">COA71_00185</name>
</gene>
<dbReference type="Proteomes" id="UP000228987">
    <property type="component" value="Unassembled WGS sequence"/>
</dbReference>
<dbReference type="InterPro" id="IPR047057">
    <property type="entry name" value="MerR_fam"/>
</dbReference>
<comment type="caution">
    <text evidence="6">The sequence shown here is derived from an EMBL/GenBank/DDBJ whole genome shotgun (WGS) entry which is preliminary data.</text>
</comment>
<dbReference type="AlphaFoldDB" id="A0A2A5CHS5"/>
<accession>A0A2A5CHS5</accession>
<evidence type="ECO:0000256" key="1">
    <source>
        <dbReference type="ARBA" id="ARBA00022491"/>
    </source>
</evidence>
<reference evidence="7" key="1">
    <citation type="submission" date="2017-08" db="EMBL/GenBank/DDBJ databases">
        <title>A dynamic microbial community with high functional redundancy inhabits the cold, oxic subseafloor aquifer.</title>
        <authorList>
            <person name="Tully B.J."/>
            <person name="Wheat C.G."/>
            <person name="Glazer B.T."/>
            <person name="Huber J.A."/>
        </authorList>
    </citation>
    <scope>NUCLEOTIDE SEQUENCE [LARGE SCALE GENOMIC DNA]</scope>
</reference>
<evidence type="ECO:0000256" key="2">
    <source>
        <dbReference type="ARBA" id="ARBA00023015"/>
    </source>
</evidence>
<evidence type="ECO:0000256" key="4">
    <source>
        <dbReference type="ARBA" id="ARBA00023163"/>
    </source>
</evidence>
<proteinExistence type="predicted"/>
<dbReference type="InterPro" id="IPR009061">
    <property type="entry name" value="DNA-bd_dom_put_sf"/>
</dbReference>
<keyword evidence="2" id="KW-0805">Transcription regulation</keyword>
<dbReference type="PANTHER" id="PTHR30204:SF69">
    <property type="entry name" value="MERR-FAMILY TRANSCRIPTIONAL REGULATOR"/>
    <property type="match status" value="1"/>
</dbReference>
<keyword evidence="4" id="KW-0804">Transcription</keyword>
<evidence type="ECO:0000313" key="7">
    <source>
        <dbReference type="Proteomes" id="UP000228987"/>
    </source>
</evidence>
<evidence type="ECO:0000256" key="3">
    <source>
        <dbReference type="ARBA" id="ARBA00023125"/>
    </source>
</evidence>
<dbReference type="SMART" id="SM00422">
    <property type="entry name" value="HTH_MERR"/>
    <property type="match status" value="1"/>
</dbReference>
<dbReference type="GO" id="GO:0003700">
    <property type="term" value="F:DNA-binding transcription factor activity"/>
    <property type="evidence" value="ECO:0007669"/>
    <property type="project" value="InterPro"/>
</dbReference>
<dbReference type="GO" id="GO:0003677">
    <property type="term" value="F:DNA binding"/>
    <property type="evidence" value="ECO:0007669"/>
    <property type="project" value="UniProtKB-KW"/>
</dbReference>
<dbReference type="PROSITE" id="PS50937">
    <property type="entry name" value="HTH_MERR_2"/>
    <property type="match status" value="1"/>
</dbReference>
<dbReference type="SUPFAM" id="SSF46955">
    <property type="entry name" value="Putative DNA-binding domain"/>
    <property type="match status" value="1"/>
</dbReference>
<keyword evidence="3" id="KW-0238">DNA-binding</keyword>
<keyword evidence="1" id="KW-0678">Repressor</keyword>
<evidence type="ECO:0000313" key="6">
    <source>
        <dbReference type="EMBL" id="PCJ43332.1"/>
    </source>
</evidence>
<sequence>METIMYKIGELSKLRNIKVSTIRYFESVGLLPDQNRNEGNQRLYSEDDFKQI</sequence>
<dbReference type="Gene3D" id="1.10.1660.10">
    <property type="match status" value="1"/>
</dbReference>
<protein>
    <recommendedName>
        <fullName evidence="5">HTH merR-type domain-containing protein</fullName>
    </recommendedName>
</protein>
<dbReference type="PANTHER" id="PTHR30204">
    <property type="entry name" value="REDOX-CYCLING DRUG-SENSING TRANSCRIPTIONAL ACTIVATOR SOXR"/>
    <property type="match status" value="1"/>
</dbReference>
<dbReference type="InterPro" id="IPR000551">
    <property type="entry name" value="MerR-type_HTH_dom"/>
</dbReference>
<dbReference type="EMBL" id="NVWI01000001">
    <property type="protein sequence ID" value="PCJ43332.1"/>
    <property type="molecule type" value="Genomic_DNA"/>
</dbReference>
<evidence type="ECO:0000259" key="5">
    <source>
        <dbReference type="PROSITE" id="PS50937"/>
    </source>
</evidence>
<dbReference type="Pfam" id="PF00376">
    <property type="entry name" value="MerR"/>
    <property type="match status" value="1"/>
</dbReference>
<feature type="domain" description="HTH merR-type" evidence="5">
    <location>
        <begin position="5"/>
        <end position="52"/>
    </location>
</feature>
<name>A0A2A5CHS5_9GAMM</name>
<organism evidence="6 7">
    <name type="scientific">SAR86 cluster bacterium</name>
    <dbReference type="NCBI Taxonomy" id="2030880"/>
    <lineage>
        <taxon>Bacteria</taxon>
        <taxon>Pseudomonadati</taxon>
        <taxon>Pseudomonadota</taxon>
        <taxon>Gammaproteobacteria</taxon>
        <taxon>SAR86 cluster</taxon>
    </lineage>
</organism>